<dbReference type="Proteomes" id="UP000034646">
    <property type="component" value="Unassembled WGS sequence"/>
</dbReference>
<dbReference type="EMBL" id="LCFS01000010">
    <property type="protein sequence ID" value="KKT00441.1"/>
    <property type="molecule type" value="Genomic_DNA"/>
</dbReference>
<reference evidence="1 2" key="1">
    <citation type="journal article" date="2015" name="Nature">
        <title>rRNA introns, odd ribosomes, and small enigmatic genomes across a large radiation of phyla.</title>
        <authorList>
            <person name="Brown C.T."/>
            <person name="Hug L.A."/>
            <person name="Thomas B.C."/>
            <person name="Sharon I."/>
            <person name="Castelle C.J."/>
            <person name="Singh A."/>
            <person name="Wilkins M.J."/>
            <person name="Williams K.H."/>
            <person name="Banfield J.F."/>
        </authorList>
    </citation>
    <scope>NUCLEOTIDE SEQUENCE [LARGE SCALE GENOMIC DNA]</scope>
</reference>
<evidence type="ECO:0000313" key="1">
    <source>
        <dbReference type="EMBL" id="KKT00441.1"/>
    </source>
</evidence>
<evidence type="ECO:0000313" key="2">
    <source>
        <dbReference type="Proteomes" id="UP000034646"/>
    </source>
</evidence>
<protein>
    <submittedName>
        <fullName evidence="1">Uncharacterized protein</fullName>
    </submittedName>
</protein>
<accession>A0A0G1DR97</accession>
<dbReference type="STRING" id="1618738.UV76_C0010G0016"/>
<comment type="caution">
    <text evidence="1">The sequence shown here is derived from an EMBL/GenBank/DDBJ whole genome shotgun (WGS) entry which is preliminary data.</text>
</comment>
<organism evidence="1 2">
    <name type="scientific">Candidatus Nomurabacteria bacterium GW2011_GWA2_43_15</name>
    <dbReference type="NCBI Taxonomy" id="1618738"/>
    <lineage>
        <taxon>Bacteria</taxon>
        <taxon>Candidatus Nomuraibacteriota</taxon>
    </lineage>
</organism>
<gene>
    <name evidence="1" type="ORF">UV76_C0010G0016</name>
</gene>
<sequence>MTYSNIAIKDLINRDSDQDGILDWEEGLWGTDPAKKETTPGIPDSVTISKLKAERANSAETLASAEGYSEAKEENLTETDKFSRELFSTVAALSQSGVMDEVTVEKISSSLAEHLQNTTPSKEFTLLDIKVTNDESFQAVKNYNYALRDIYTKYQPNESIADILQEFAPDQNTVNADALAKLDPIIERSRKIIIEIAKTPVPQSLSSMHLGLLNALERLTENLNDIKLYNVDAIVALGAITQYGPNTVALRTAANNLTNAIKQKWQN</sequence>
<proteinExistence type="predicted"/>
<name>A0A0G1DR97_9BACT</name>
<dbReference type="AlphaFoldDB" id="A0A0G1DR97"/>